<comment type="similarity">
    <text evidence="2 9">Belongs to the binding-protein-dependent transport system permease family. CysTW subfamily.</text>
</comment>
<evidence type="ECO:0000256" key="6">
    <source>
        <dbReference type="ARBA" id="ARBA00022692"/>
    </source>
</evidence>
<dbReference type="AlphaFoldDB" id="A0A2T0AWK3"/>
<dbReference type="InterPro" id="IPR035906">
    <property type="entry name" value="MetI-like_sf"/>
</dbReference>
<feature type="transmembrane region" description="Helical" evidence="9">
    <location>
        <begin position="68"/>
        <end position="93"/>
    </location>
</feature>
<accession>A0A2T0AWK3</accession>
<dbReference type="OrthoDB" id="9785113at2"/>
<evidence type="ECO:0000256" key="9">
    <source>
        <dbReference type="RuleBase" id="RU363043"/>
    </source>
</evidence>
<evidence type="ECO:0000256" key="5">
    <source>
        <dbReference type="ARBA" id="ARBA00022592"/>
    </source>
</evidence>
<keyword evidence="12" id="KW-1185">Reference proteome</keyword>
<dbReference type="PANTHER" id="PTHR42922:SF1">
    <property type="entry name" value="PHOSPHATE TRANSPORT SYSTEM PERMEASE PROTEIN PSTA"/>
    <property type="match status" value="1"/>
</dbReference>
<dbReference type="GO" id="GO:0035435">
    <property type="term" value="P:phosphate ion transmembrane transport"/>
    <property type="evidence" value="ECO:0007669"/>
    <property type="project" value="InterPro"/>
</dbReference>
<dbReference type="RefSeq" id="WP_106004617.1">
    <property type="nucleotide sequence ID" value="NZ_CP136418.1"/>
</dbReference>
<dbReference type="NCBIfam" id="TIGR00974">
    <property type="entry name" value="3a0107s02c"/>
    <property type="match status" value="1"/>
</dbReference>
<feature type="transmembrane region" description="Helical" evidence="9">
    <location>
        <begin position="135"/>
        <end position="153"/>
    </location>
</feature>
<dbReference type="InterPro" id="IPR005672">
    <property type="entry name" value="Phosphate_PstA"/>
</dbReference>
<dbReference type="InterPro" id="IPR051408">
    <property type="entry name" value="Phosphate_transprt_permease"/>
</dbReference>
<dbReference type="Proteomes" id="UP000238415">
    <property type="component" value="Unassembled WGS sequence"/>
</dbReference>
<comment type="caution">
    <text evidence="11">The sequence shown here is derived from an EMBL/GenBank/DDBJ whole genome shotgun (WGS) entry which is preliminary data.</text>
</comment>
<dbReference type="PROSITE" id="PS50928">
    <property type="entry name" value="ABC_TM1"/>
    <property type="match status" value="1"/>
</dbReference>
<keyword evidence="6 9" id="KW-0812">Transmembrane</keyword>
<evidence type="ECO:0000256" key="3">
    <source>
        <dbReference type="ARBA" id="ARBA00022448"/>
    </source>
</evidence>
<keyword evidence="5" id="KW-0592">Phosphate transport</keyword>
<keyword evidence="4 9" id="KW-1003">Cell membrane</keyword>
<dbReference type="InterPro" id="IPR000515">
    <property type="entry name" value="MetI-like"/>
</dbReference>
<keyword evidence="8 9" id="KW-0472">Membrane</keyword>
<evidence type="ECO:0000256" key="2">
    <source>
        <dbReference type="ARBA" id="ARBA00007069"/>
    </source>
</evidence>
<name>A0A2T0AWK3_9FIRM</name>
<keyword evidence="3" id="KW-0813">Transport</keyword>
<evidence type="ECO:0000256" key="8">
    <source>
        <dbReference type="ARBA" id="ARBA00023136"/>
    </source>
</evidence>
<sequence>MSGGRNYRRKFMNTLMFVLAMGATAVALVPLASILMYVVAKGLTALNWDFFTQLPRPVGQPGGGLGNAIIGTIILVVAASFIGIPVGILAGIYLAEFGRGRLAGLVRFICDVMTGIPSIIVGIVVYGTMVLAMKRFSALAGAVALAVIMLPLVTRTTEEMLRLVPNSLREASLALGATRWRTTLSIVLRSAMGGIITGSLLAVARIAGETAPLLFTALNSRYWPTGLLDRIASLPVYIYTYATTPYEEMHRLAWGAALVLVAMVMLTSIAARMAGRRFGGGGRQ</sequence>
<dbReference type="EMBL" id="PVXM01000006">
    <property type="protein sequence ID" value="PRR75105.1"/>
    <property type="molecule type" value="Genomic_DNA"/>
</dbReference>
<feature type="transmembrane region" description="Helical" evidence="9">
    <location>
        <begin position="252"/>
        <end position="274"/>
    </location>
</feature>
<evidence type="ECO:0000259" key="10">
    <source>
        <dbReference type="PROSITE" id="PS50928"/>
    </source>
</evidence>
<protein>
    <recommendedName>
        <fullName evidence="9">Phosphate transport system permease protein PstA</fullName>
    </recommendedName>
</protein>
<evidence type="ECO:0000313" key="12">
    <source>
        <dbReference type="Proteomes" id="UP000238415"/>
    </source>
</evidence>
<evidence type="ECO:0000313" key="11">
    <source>
        <dbReference type="EMBL" id="PRR75105.1"/>
    </source>
</evidence>
<organism evidence="11 12">
    <name type="scientific">Neomoorella humiferrea</name>
    <dbReference type="NCBI Taxonomy" id="676965"/>
    <lineage>
        <taxon>Bacteria</taxon>
        <taxon>Bacillati</taxon>
        <taxon>Bacillota</taxon>
        <taxon>Clostridia</taxon>
        <taxon>Neomoorellales</taxon>
        <taxon>Neomoorellaceae</taxon>
        <taxon>Neomoorella</taxon>
    </lineage>
</organism>
<gene>
    <name evidence="11" type="primary">pstA</name>
    <name evidence="11" type="ORF">MOHU_06120</name>
</gene>
<dbReference type="Pfam" id="PF00528">
    <property type="entry name" value="BPD_transp_1"/>
    <property type="match status" value="1"/>
</dbReference>
<reference evidence="11 12" key="1">
    <citation type="submission" date="2018-03" db="EMBL/GenBank/DDBJ databases">
        <title>Genome sequence of Moorella humiferrea DSM 23265.</title>
        <authorList>
            <person name="Poehlein A."/>
            <person name="Daniel R."/>
        </authorList>
    </citation>
    <scope>NUCLEOTIDE SEQUENCE [LARGE SCALE GENOMIC DNA]</scope>
    <source>
        <strain evidence="11 12">DSM 23265</strain>
    </source>
</reference>
<feature type="domain" description="ABC transmembrane type-1" evidence="10">
    <location>
        <begin position="69"/>
        <end position="271"/>
    </location>
</feature>
<feature type="transmembrane region" description="Helical" evidence="9">
    <location>
        <begin position="186"/>
        <end position="207"/>
    </location>
</feature>
<evidence type="ECO:0000256" key="1">
    <source>
        <dbReference type="ARBA" id="ARBA00004651"/>
    </source>
</evidence>
<dbReference type="CDD" id="cd06261">
    <property type="entry name" value="TM_PBP2"/>
    <property type="match status" value="1"/>
</dbReference>
<proteinExistence type="inferred from homology"/>
<dbReference type="GO" id="GO:0005886">
    <property type="term" value="C:plasma membrane"/>
    <property type="evidence" value="ECO:0007669"/>
    <property type="project" value="UniProtKB-SubCell"/>
</dbReference>
<feature type="transmembrane region" description="Helical" evidence="9">
    <location>
        <begin position="12"/>
        <end position="40"/>
    </location>
</feature>
<feature type="transmembrane region" description="Helical" evidence="9">
    <location>
        <begin position="105"/>
        <end position="129"/>
    </location>
</feature>
<comment type="subcellular location">
    <subcellularLocation>
        <location evidence="1 9">Cell membrane</location>
        <topology evidence="1 9">Multi-pass membrane protein</topology>
    </subcellularLocation>
</comment>
<evidence type="ECO:0000256" key="4">
    <source>
        <dbReference type="ARBA" id="ARBA00022475"/>
    </source>
</evidence>
<dbReference type="GO" id="GO:0005315">
    <property type="term" value="F:phosphate transmembrane transporter activity"/>
    <property type="evidence" value="ECO:0007669"/>
    <property type="project" value="InterPro"/>
</dbReference>
<keyword evidence="7 9" id="KW-1133">Transmembrane helix</keyword>
<dbReference type="SUPFAM" id="SSF161098">
    <property type="entry name" value="MetI-like"/>
    <property type="match status" value="1"/>
</dbReference>
<evidence type="ECO:0000256" key="7">
    <source>
        <dbReference type="ARBA" id="ARBA00022989"/>
    </source>
</evidence>
<dbReference type="PANTHER" id="PTHR42922">
    <property type="entry name" value="PHOSPHATE TRANSPORT SYSTEM PERMEASE PROTEIN PSTA"/>
    <property type="match status" value="1"/>
</dbReference>
<dbReference type="Gene3D" id="1.10.3720.10">
    <property type="entry name" value="MetI-like"/>
    <property type="match status" value="1"/>
</dbReference>